<name>A0A2W6KGJ5_STEMA</name>
<feature type="compositionally biased region" description="Basic and acidic residues" evidence="1">
    <location>
        <begin position="52"/>
        <end position="64"/>
    </location>
</feature>
<feature type="region of interest" description="Disordered" evidence="1">
    <location>
        <begin position="49"/>
        <end position="82"/>
    </location>
</feature>
<evidence type="ECO:0000313" key="3">
    <source>
        <dbReference type="Proteomes" id="UP000249614"/>
    </source>
</evidence>
<protein>
    <submittedName>
        <fullName evidence="2">Uncharacterized protein</fullName>
    </submittedName>
</protein>
<evidence type="ECO:0000313" key="2">
    <source>
        <dbReference type="EMBL" id="PZS94322.1"/>
    </source>
</evidence>
<dbReference type="RefSeq" id="WP_111111869.1">
    <property type="nucleotide sequence ID" value="NZ_LXXM01000101.1"/>
</dbReference>
<proteinExistence type="predicted"/>
<reference evidence="2 3" key="1">
    <citation type="submission" date="2016-05" db="EMBL/GenBank/DDBJ databases">
        <authorList>
            <person name="Lavstsen T."/>
            <person name="Jespersen J.S."/>
        </authorList>
    </citation>
    <scope>NUCLEOTIDE SEQUENCE [LARGE SCALE GENOMIC DNA]</scope>
    <source>
        <strain evidence="2 3">SM-5815</strain>
    </source>
</reference>
<sequence>MVRTLTATVALLLVLLLVAIAAALLYRGNALDSQARDATAQQRVITLQSQLESERSARDTEHTQAGEMAQIGDEHEDDREASASIPAAVVADLRAGNLQLRDDLATCHTARLSQAVSGAVERDASAQLRPEVAGAALQIVTEAEDHVRSCQRVIGVLTGQQAPAEVSP</sequence>
<accession>A0A2W6KGJ5</accession>
<dbReference type="Proteomes" id="UP000249614">
    <property type="component" value="Unassembled WGS sequence"/>
</dbReference>
<comment type="caution">
    <text evidence="2">The sequence shown here is derived from an EMBL/GenBank/DDBJ whole genome shotgun (WGS) entry which is preliminary data.</text>
</comment>
<organism evidence="2 3">
    <name type="scientific">Stenotrophomonas maltophilia</name>
    <name type="common">Pseudomonas maltophilia</name>
    <name type="synonym">Xanthomonas maltophilia</name>
    <dbReference type="NCBI Taxonomy" id="40324"/>
    <lineage>
        <taxon>Bacteria</taxon>
        <taxon>Pseudomonadati</taxon>
        <taxon>Pseudomonadota</taxon>
        <taxon>Gammaproteobacteria</taxon>
        <taxon>Lysobacterales</taxon>
        <taxon>Lysobacteraceae</taxon>
        <taxon>Stenotrophomonas</taxon>
        <taxon>Stenotrophomonas maltophilia group</taxon>
    </lineage>
</organism>
<dbReference type="AlphaFoldDB" id="A0A2W6KGJ5"/>
<evidence type="ECO:0000256" key="1">
    <source>
        <dbReference type="SAM" id="MobiDB-lite"/>
    </source>
</evidence>
<gene>
    <name evidence="2" type="ORF">A7X83_04920</name>
</gene>
<dbReference type="EMBL" id="LXXM01000101">
    <property type="protein sequence ID" value="PZS94322.1"/>
    <property type="molecule type" value="Genomic_DNA"/>
</dbReference>